<dbReference type="KEGG" id="gbc:GbCGDNIH3_0973"/>
<evidence type="ECO:0000256" key="2">
    <source>
        <dbReference type="PIRNR" id="PIRNR006241"/>
    </source>
</evidence>
<reference evidence="6" key="1">
    <citation type="submission" date="2012-06" db="EMBL/GenBank/DDBJ databases">
        <title>Genome analysis of multiple Granulibacter bethesdensis isolates demonstrates substantial genome diversity.</title>
        <authorList>
            <person name="Greenberg D.E."/>
            <person name="Porcella S.F."/>
            <person name="Zarember K."/>
            <person name="Zelazny A.M."/>
            <person name="Bruno D."/>
            <person name="Martens C."/>
            <person name="Barbian K.D."/>
            <person name="Jaske E."/>
            <person name="Holland S.M."/>
        </authorList>
    </citation>
    <scope>NUCLEOTIDE SEQUENCE [LARGE SCALE GENOMIC DNA]</scope>
    <source>
        <strain evidence="6">CGDNIH3</strain>
    </source>
</reference>
<dbReference type="RefSeq" id="WP_025286464.1">
    <property type="nucleotide sequence ID" value="NZ_CP003181.2"/>
</dbReference>
<proteinExistence type="inferred from homology"/>
<dbReference type="PANTHER" id="PTHR43489:SF6">
    <property type="entry name" value="HYDROXYPYRUVATE ISOMERASE-RELATED"/>
    <property type="match status" value="1"/>
</dbReference>
<dbReference type="EMBL" id="CP003181">
    <property type="protein sequence ID" value="AHJ62805.1"/>
    <property type="molecule type" value="Genomic_DNA"/>
</dbReference>
<keyword evidence="1 2" id="KW-0413">Isomerase</keyword>
<organism evidence="5 6">
    <name type="scientific">Granulibacter bethesdensis</name>
    <dbReference type="NCBI Taxonomy" id="364410"/>
    <lineage>
        <taxon>Bacteria</taxon>
        <taxon>Pseudomonadati</taxon>
        <taxon>Pseudomonadota</taxon>
        <taxon>Alphaproteobacteria</taxon>
        <taxon>Acetobacterales</taxon>
        <taxon>Acetobacteraceae</taxon>
        <taxon>Granulibacter</taxon>
    </lineage>
</organism>
<protein>
    <submittedName>
        <fullName evidence="5">Hydroxypyruvate isomerase</fullName>
        <ecNumber evidence="5">5.3.1.22</ecNumber>
    </submittedName>
</protein>
<dbReference type="FunFam" id="3.20.20.150:FF:000007">
    <property type="entry name" value="Hydroxypyruvate isomerase"/>
    <property type="match status" value="1"/>
</dbReference>
<dbReference type="PIRSF" id="PIRSF006241">
    <property type="entry name" value="HyI"/>
    <property type="match status" value="1"/>
</dbReference>
<dbReference type="GO" id="GO:0046487">
    <property type="term" value="P:glyoxylate metabolic process"/>
    <property type="evidence" value="ECO:0007669"/>
    <property type="project" value="TreeGrafter"/>
</dbReference>
<feature type="domain" description="Xylose isomerase-like TIM barrel" evidence="4">
    <location>
        <begin position="21"/>
        <end position="253"/>
    </location>
</feature>
<dbReference type="EC" id="5.3.1.22" evidence="5"/>
<dbReference type="InterPro" id="IPR013022">
    <property type="entry name" value="Xyl_isomerase-like_TIM-brl"/>
</dbReference>
<comment type="similarity">
    <text evidence="2">Belongs to the hyi family.</text>
</comment>
<dbReference type="Proteomes" id="UP000019438">
    <property type="component" value="Chromosome"/>
</dbReference>
<evidence type="ECO:0000313" key="6">
    <source>
        <dbReference type="Proteomes" id="UP000019438"/>
    </source>
</evidence>
<feature type="active site" description="Proton donor/acceptor" evidence="3">
    <location>
        <position position="143"/>
    </location>
</feature>
<dbReference type="AlphaFoldDB" id="A0AAN0RDG0"/>
<dbReference type="InterPro" id="IPR050417">
    <property type="entry name" value="Sugar_Epim/Isomerase"/>
</dbReference>
<accession>A0AAN0RDG0</accession>
<gene>
    <name evidence="5" type="ORF">GbCGDNIH3_0973</name>
</gene>
<sequence>MLSLCANLSFLFTEFDFLERFQQAASASFSGVECLFPYAVPADHIGSILKKTGLKMVLINAPAGNWEKGERGLAALPHRQEEFRAGFLLALRYARTLNCSFIHCMAGLSETSHDNVAMEQCYVSNLIWAARLAAESNITITIEPISIQTINNYYLKTADQASRIISLTGMPNIGLQLDLYHLFLTDTMWEQSLRKWLPQTRHIQIADTPGRHEPGTGNISWTEIFSIIRNENYHGWISCEYNPLTSTVDGLMWRDNYKI</sequence>
<feature type="active site" description="Proton donor/acceptor" evidence="3">
    <location>
        <position position="240"/>
    </location>
</feature>
<dbReference type="GO" id="GO:0008903">
    <property type="term" value="F:hydroxypyruvate isomerase activity"/>
    <property type="evidence" value="ECO:0007669"/>
    <property type="project" value="UniProtKB-EC"/>
</dbReference>
<evidence type="ECO:0000313" key="5">
    <source>
        <dbReference type="EMBL" id="AHJ62805.1"/>
    </source>
</evidence>
<dbReference type="Pfam" id="PF01261">
    <property type="entry name" value="AP_endonuc_2"/>
    <property type="match status" value="1"/>
</dbReference>
<dbReference type="InterPro" id="IPR026040">
    <property type="entry name" value="HyI-like"/>
</dbReference>
<evidence type="ECO:0000259" key="4">
    <source>
        <dbReference type="Pfam" id="PF01261"/>
    </source>
</evidence>
<evidence type="ECO:0000256" key="3">
    <source>
        <dbReference type="PIRSR" id="PIRSR006241-50"/>
    </source>
</evidence>
<name>A0AAN0RDG0_9PROT</name>
<dbReference type="InterPro" id="IPR036237">
    <property type="entry name" value="Xyl_isomerase-like_sf"/>
</dbReference>
<dbReference type="SUPFAM" id="SSF51658">
    <property type="entry name" value="Xylose isomerase-like"/>
    <property type="match status" value="1"/>
</dbReference>
<evidence type="ECO:0000256" key="1">
    <source>
        <dbReference type="ARBA" id="ARBA00023235"/>
    </source>
</evidence>
<dbReference type="Gene3D" id="3.20.20.150">
    <property type="entry name" value="Divalent-metal-dependent TIM barrel enzymes"/>
    <property type="match status" value="1"/>
</dbReference>
<dbReference type="PANTHER" id="PTHR43489">
    <property type="entry name" value="ISOMERASE"/>
    <property type="match status" value="1"/>
</dbReference>